<dbReference type="FunFam" id="3.30.310.10:FF:000005">
    <property type="entry name" value="TATA box-binding protein-like 1"/>
    <property type="match status" value="1"/>
</dbReference>
<keyword evidence="16" id="KW-1185">Reference proteome</keyword>
<comment type="similarity">
    <text evidence="3">Belongs to the TBP family.</text>
</comment>
<comment type="subcellular location">
    <subcellularLocation>
        <location evidence="2">Cytoplasm</location>
    </subcellularLocation>
    <subcellularLocation>
        <location evidence="1">Nucleus</location>
    </subcellularLocation>
</comment>
<comment type="function">
    <text evidence="14">Part of a specialized transcription system that mediates the transcription of most ribosomal proteins through the 5'-TCT-3' motif which is a core promoter element at these genes. Seems to also mediate the transcription of NF1. Does not bind the TATA box.</text>
</comment>
<dbReference type="GO" id="GO:0016251">
    <property type="term" value="F:RNA polymerase II general transcription initiation factor activity"/>
    <property type="evidence" value="ECO:0007669"/>
    <property type="project" value="Ensembl"/>
</dbReference>
<dbReference type="PANTHER" id="PTHR10126">
    <property type="entry name" value="TATA-BOX BINDING PROTEIN"/>
    <property type="match status" value="1"/>
</dbReference>
<dbReference type="GO" id="GO:0005634">
    <property type="term" value="C:nucleus"/>
    <property type="evidence" value="ECO:0007669"/>
    <property type="project" value="UniProtKB-SubCell"/>
</dbReference>
<evidence type="ECO:0000256" key="7">
    <source>
        <dbReference type="ARBA" id="ARBA00023125"/>
    </source>
</evidence>
<dbReference type="GO" id="GO:0005737">
    <property type="term" value="C:cytoplasm"/>
    <property type="evidence" value="ECO:0007669"/>
    <property type="project" value="UniProtKB-SubCell"/>
</dbReference>
<evidence type="ECO:0000256" key="9">
    <source>
        <dbReference type="ARBA" id="ARBA00023242"/>
    </source>
</evidence>
<dbReference type="GO" id="GO:0000979">
    <property type="term" value="F:RNA polymerase II core promoter sequence-specific DNA binding"/>
    <property type="evidence" value="ECO:0007669"/>
    <property type="project" value="Ensembl"/>
</dbReference>
<dbReference type="AlphaFoldDB" id="A0A8I6AM51"/>
<evidence type="ECO:0000256" key="4">
    <source>
        <dbReference type="ARBA" id="ARBA00011508"/>
    </source>
</evidence>
<organism evidence="15 16">
    <name type="scientific">Rattus norvegicus</name>
    <name type="common">Rat</name>
    <dbReference type="NCBI Taxonomy" id="10116"/>
    <lineage>
        <taxon>Eukaryota</taxon>
        <taxon>Metazoa</taxon>
        <taxon>Chordata</taxon>
        <taxon>Craniata</taxon>
        <taxon>Vertebrata</taxon>
        <taxon>Euteleostomi</taxon>
        <taxon>Mammalia</taxon>
        <taxon>Eutheria</taxon>
        <taxon>Euarchontoglires</taxon>
        <taxon>Glires</taxon>
        <taxon>Rodentia</taxon>
        <taxon>Myomorpha</taxon>
        <taxon>Muroidea</taxon>
        <taxon>Muridae</taxon>
        <taxon>Murinae</taxon>
        <taxon>Rattus</taxon>
    </lineage>
</organism>
<dbReference type="GeneTree" id="ENSGT00940000155712"/>
<dbReference type="InterPro" id="IPR015445">
    <property type="entry name" value="TBP-like"/>
</dbReference>
<dbReference type="Proteomes" id="UP000002494">
    <property type="component" value="Chromosome 1"/>
</dbReference>
<dbReference type="Pfam" id="PF00352">
    <property type="entry name" value="TBP"/>
    <property type="match status" value="2"/>
</dbReference>
<evidence type="ECO:0000313" key="16">
    <source>
        <dbReference type="Proteomes" id="UP000002494"/>
    </source>
</evidence>
<evidence type="ECO:0000256" key="8">
    <source>
        <dbReference type="ARBA" id="ARBA00023163"/>
    </source>
</evidence>
<keyword evidence="6" id="KW-0805">Transcription regulation</keyword>
<evidence type="ECO:0000313" key="17">
    <source>
        <dbReference type="RGD" id="1597456"/>
    </source>
</evidence>
<evidence type="ECO:0000256" key="6">
    <source>
        <dbReference type="ARBA" id="ARBA00023015"/>
    </source>
</evidence>
<evidence type="ECO:0000256" key="5">
    <source>
        <dbReference type="ARBA" id="ARBA00022490"/>
    </source>
</evidence>
<dbReference type="AGR" id="RGD:1597456"/>
<evidence type="ECO:0000256" key="10">
    <source>
        <dbReference type="ARBA" id="ARBA00023474"/>
    </source>
</evidence>
<evidence type="ECO:0000256" key="12">
    <source>
        <dbReference type="ARBA" id="ARBA00031045"/>
    </source>
</evidence>
<evidence type="ECO:0000256" key="14">
    <source>
        <dbReference type="ARBA" id="ARBA00045512"/>
    </source>
</evidence>
<evidence type="ECO:0000256" key="2">
    <source>
        <dbReference type="ARBA" id="ARBA00004496"/>
    </source>
</evidence>
<dbReference type="SUPFAM" id="SSF55945">
    <property type="entry name" value="TATA-box binding protein-like"/>
    <property type="match status" value="2"/>
</dbReference>
<sequence length="220" mass="24372">MDADSDVALDILITNVVCVFRTRCHLNLRKIALEGANVIYKRDVGKVLMKLRKPRITATIWSSGKIICTGATSEEEAKFGARRLARSLQKLGFQVIFTDFKVVNVLAVCNMPFEIRLPEFTKNNRPHASYEPELHPAVCYRIKSLRATLQIFSTGSITVTGNLDLMHTCSELHHSLLMDAALSCVGSRSSSSGVLHAHMAVSAAHGLSVLRTQLYLQTFE</sequence>
<dbReference type="InterPro" id="IPR012295">
    <property type="entry name" value="TBP_dom_sf"/>
</dbReference>
<evidence type="ECO:0000256" key="1">
    <source>
        <dbReference type="ARBA" id="ARBA00004123"/>
    </source>
</evidence>
<dbReference type="CTD" id="9519"/>
<keyword evidence="5" id="KW-0963">Cytoplasm</keyword>
<proteinExistence type="inferred from homology"/>
<evidence type="ECO:0000256" key="11">
    <source>
        <dbReference type="ARBA" id="ARBA00030768"/>
    </source>
</evidence>
<dbReference type="InterPro" id="IPR000814">
    <property type="entry name" value="TBP"/>
</dbReference>
<dbReference type="Ensembl" id="ENSRNOT00000115485.2">
    <property type="protein sequence ID" value="ENSRNOP00000094712.1"/>
    <property type="gene ID" value="ENSRNOG00000066988.2"/>
</dbReference>
<dbReference type="RefSeq" id="XP_063130565.1">
    <property type="nucleotide sequence ID" value="XM_063274495.1"/>
</dbReference>
<dbReference type="RefSeq" id="XP_063130550.1">
    <property type="nucleotide sequence ID" value="XM_063274480.1"/>
</dbReference>
<dbReference type="PRINTS" id="PR00686">
    <property type="entry name" value="TIFACTORIID"/>
</dbReference>
<dbReference type="OrthoDB" id="2127950at2759"/>
<evidence type="ECO:0000313" key="15">
    <source>
        <dbReference type="Ensembl" id="ENSRNOP00000094712.1"/>
    </source>
</evidence>
<reference evidence="15" key="2">
    <citation type="submission" date="2025-08" db="UniProtKB">
        <authorList>
            <consortium name="Ensembl"/>
        </authorList>
    </citation>
    <scope>IDENTIFICATION</scope>
    <source>
        <strain evidence="15">Brown Norway</strain>
    </source>
</reference>
<dbReference type="RGD" id="1597456">
    <property type="gene designation" value="Tbpl1"/>
</dbReference>
<protein>
    <recommendedName>
        <fullName evidence="10">TATA box-binding protein-like 1</fullName>
    </recommendedName>
    <alternativeName>
        <fullName evidence="11">TATA box-binding protein-related factor 2</fullName>
    </alternativeName>
    <alternativeName>
        <fullName evidence="13">TBP-like factor</fullName>
    </alternativeName>
    <alternativeName>
        <fullName evidence="12">TBP-related protein</fullName>
    </alternativeName>
</protein>
<keyword evidence="8" id="KW-0804">Transcription</keyword>
<name>A0A8I6AM51_RAT</name>
<dbReference type="FunFam" id="3.30.310.10:FF:000009">
    <property type="entry name" value="TatA box-binding protein-like protein 1"/>
    <property type="match status" value="1"/>
</dbReference>
<dbReference type="RefSeq" id="XP_063130562.1">
    <property type="nucleotide sequence ID" value="XM_063274492.1"/>
</dbReference>
<evidence type="ECO:0000256" key="13">
    <source>
        <dbReference type="ARBA" id="ARBA00033173"/>
    </source>
</evidence>
<dbReference type="RefSeq" id="XP_063130556.1">
    <property type="nucleotide sequence ID" value="XM_063274486.1"/>
</dbReference>
<gene>
    <name evidence="15 17" type="primary">Tbpl1</name>
</gene>
<dbReference type="Gene3D" id="3.30.310.10">
    <property type="entry name" value="TATA-Binding Protein"/>
    <property type="match status" value="2"/>
</dbReference>
<accession>A0A8I6AM51</accession>
<reference evidence="15" key="1">
    <citation type="submission" date="2024-01" db="EMBL/GenBank/DDBJ databases">
        <title>GRCr8: a new rat reference genome assembly contstructed from accurate long reads and long range scaffolding.</title>
        <authorList>
            <person name="Doris P.A."/>
            <person name="Kalbfleisch T."/>
            <person name="Li K."/>
            <person name="Howe K."/>
            <person name="Wood J."/>
        </authorList>
    </citation>
    <scope>NUCLEOTIDE SEQUENCE [LARGE SCALE GENOMIC DNA]</scope>
    <source>
        <strain evidence="15">Brown Norway</strain>
    </source>
</reference>
<evidence type="ECO:0000256" key="3">
    <source>
        <dbReference type="ARBA" id="ARBA00005560"/>
    </source>
</evidence>
<dbReference type="GeneID" id="689030"/>
<keyword evidence="9" id="KW-0539">Nucleus</keyword>
<keyword evidence="7" id="KW-0238">DNA-binding</keyword>
<comment type="subunit">
    <text evidence="4">Binds TFIIA and TFIIB.</text>
</comment>
<reference evidence="15" key="3">
    <citation type="submission" date="2025-09" db="UniProtKB">
        <authorList>
            <consortium name="Ensembl"/>
        </authorList>
    </citation>
    <scope>IDENTIFICATION</scope>
    <source>
        <strain evidence="15">Brown Norway</strain>
    </source>
</reference>
<dbReference type="GO" id="GO:0006352">
    <property type="term" value="P:DNA-templated transcription initiation"/>
    <property type="evidence" value="ECO:0007669"/>
    <property type="project" value="InterPro"/>
</dbReference>
<dbReference type="CDD" id="cd04517">
    <property type="entry name" value="TLF"/>
    <property type="match status" value="1"/>
</dbReference>